<dbReference type="RefSeq" id="YP_009481967.1">
    <property type="nucleotide sequence ID" value="NC_037666.1"/>
</dbReference>
<protein>
    <submittedName>
        <fullName evidence="2">Uncharacterized protein</fullName>
    </submittedName>
</protein>
<dbReference type="Proteomes" id="UP000249287">
    <property type="component" value="Segment"/>
</dbReference>
<sequence length="766" mass="79370">MLATSAEASADPYVRLSGIVEESLPALLSAATEPRVVEGALGAPDVPYVDTEWPAEEERLLRRYNLLTRFAGLLHPSAPITPAGVAAAVRLADPVTGTLIVPAAWADAARRAADAYDMRAARGDLVRGVLDYAQRLQDDARGALDRLNARYNAVRSASVLAPATRVPIAVSPRPSPTLQALPSQQPPAPSAPPSQQSPAPSSSVLGRRLRSQVAVAPAVSRRPTGWSAALQRLLPTARPTPLGSFPPAPTETQQQTILQQQQQPSAQEGEEEQEPLVIKRRRRRAPPSGEVGPLAEPTTQITGRPYADDVLNALLGAEEEALLSPYPAAVAQTTSPALVGQWNLASALSAAARMPAASGSPEYLVSSARRIPSPLESVGETPSARAEGGIEWPVDAYIQVVAPDVFRRQIDVPILETEARRARSLADALRTESVASTAGAVDGMADPGAALDRADYLDGLATYLQAARRETRRAREPFEAAYWYRVVAAGGSGPLGLPTETAPLSAAAAIHGPYATSEDAMADAAAVGFDADAAIADAALAWAISALGSATQNTGTVSTIFQVRRPARGDPIAPRQLAARADPSVERWAVAVAVPRRDQASPYEGAFTVLAWDRAVGGRARRTGVRDLFPSAGGPPSAVVAVYDAPDPATAASVQADLGRTIRGATPSSGLALSNDVSAAVDAHYPGAAVDVTTSADGSEVTVTVRLPVPLADAEQDQLLALARAVYGIAAAAGATGDSGRSRVIGIDGGEAAMPSPPSLVGTSTD</sequence>
<reference evidence="2" key="1">
    <citation type="journal article" date="2018" name="Nat. Commun.">
        <title>Diversity and evolution of the emerging Pandoraviridae family.</title>
        <authorList>
            <person name="Legendre M."/>
            <person name="Fabre E."/>
            <person name="Poirot O."/>
            <person name="Jeudy S."/>
            <person name="Lartigue A."/>
            <person name="Alempic J.M."/>
            <person name="Beucher L."/>
            <person name="Philippe N."/>
            <person name="Bertaux L."/>
            <person name="Christo-Foroux E."/>
            <person name="Labadie K."/>
            <person name="Coute Y."/>
            <person name="Abergel C."/>
            <person name="Claverie J.M."/>
        </authorList>
    </citation>
    <scope>NUCLEOTIDE SEQUENCE [LARGE SCALE GENOMIC DNA]</scope>
    <source>
        <strain evidence="2">Neocaledonia</strain>
    </source>
</reference>
<dbReference type="GeneID" id="36842190"/>
<gene>
    <name evidence="2" type="ORF">pneo_cds_357</name>
</gene>
<organism evidence="2">
    <name type="scientific">Pandoravirus neocaledonia</name>
    <dbReference type="NCBI Taxonomy" id="2107708"/>
    <lineage>
        <taxon>Viruses</taxon>
        <taxon>Pandoravirus</taxon>
    </lineage>
</organism>
<proteinExistence type="predicted"/>
<feature type="region of interest" description="Disordered" evidence="1">
    <location>
        <begin position="170"/>
        <end position="209"/>
    </location>
</feature>
<evidence type="ECO:0000313" key="2">
    <source>
        <dbReference type="EMBL" id="AVK75964.1"/>
    </source>
</evidence>
<feature type="compositionally biased region" description="Low complexity" evidence="1">
    <location>
        <begin position="193"/>
        <end position="203"/>
    </location>
</feature>
<dbReference type="EMBL" id="MG011690">
    <property type="protein sequence ID" value="AVK75964.1"/>
    <property type="molecule type" value="Genomic_DNA"/>
</dbReference>
<feature type="region of interest" description="Disordered" evidence="1">
    <location>
        <begin position="237"/>
        <end position="301"/>
    </location>
</feature>
<evidence type="ECO:0000256" key="1">
    <source>
        <dbReference type="SAM" id="MobiDB-lite"/>
    </source>
</evidence>
<name>A0A2U7UBZ5_9VIRU</name>
<accession>A0A2U7UBZ5</accession>
<feature type="compositionally biased region" description="Low complexity" evidence="1">
    <location>
        <begin position="250"/>
        <end position="267"/>
    </location>
</feature>
<dbReference type="KEGG" id="vg:36842190"/>